<dbReference type="SUPFAM" id="SSF54695">
    <property type="entry name" value="POZ domain"/>
    <property type="match status" value="1"/>
</dbReference>
<evidence type="ECO:0000259" key="1">
    <source>
        <dbReference type="PROSITE" id="PS50097"/>
    </source>
</evidence>
<dbReference type="SMART" id="SM00225">
    <property type="entry name" value="BTB"/>
    <property type="match status" value="1"/>
</dbReference>
<dbReference type="SMART" id="SM00875">
    <property type="entry name" value="BACK"/>
    <property type="match status" value="1"/>
</dbReference>
<dbReference type="InterPro" id="IPR008974">
    <property type="entry name" value="TRAF-like"/>
</dbReference>
<dbReference type="PANTHER" id="PTHR45774">
    <property type="entry name" value="BTB/POZ DOMAIN-CONTAINING"/>
    <property type="match status" value="1"/>
</dbReference>
<name>A0A914H7B5_GLORO</name>
<dbReference type="WBParaSite" id="Gr19_v10_g14376.t1">
    <property type="protein sequence ID" value="Gr19_v10_g14376.t1"/>
    <property type="gene ID" value="Gr19_v10_g14376"/>
</dbReference>
<dbReference type="Gene3D" id="3.30.710.10">
    <property type="entry name" value="Potassium Channel Kv1.1, Chain A"/>
    <property type="match status" value="1"/>
</dbReference>
<evidence type="ECO:0000313" key="4">
    <source>
        <dbReference type="WBParaSite" id="Gr19_v10_g14376.t1"/>
    </source>
</evidence>
<feature type="domain" description="MATH" evidence="2">
    <location>
        <begin position="287"/>
        <end position="412"/>
    </location>
</feature>
<evidence type="ECO:0000259" key="2">
    <source>
        <dbReference type="PROSITE" id="PS50144"/>
    </source>
</evidence>
<dbReference type="InterPro" id="IPR011705">
    <property type="entry name" value="BACK"/>
</dbReference>
<dbReference type="Gene3D" id="2.60.210.10">
    <property type="entry name" value="Apoptosis, Tumor Necrosis Factor Receptor Associated Protein 2, Chain A"/>
    <property type="match status" value="1"/>
</dbReference>
<sequence length="421" mass="47479">MKHLLDTGIGADVHFLVGAGDKKELLPAHKAILMVASDVFAAMFRFDEQNAKFAAVGTAKEVKPVEVPDVEVGAFKAMLSFIYVDDLSGLNGDNAISVLYAAKKYDLAELGKACLNFPIPELRNVFFALDRARFLGEEDFARRCLEHIDENAGALILSEQFLQIDQKLLCEILARDELFICEEIAIWNAAHRWADEKCRQNEYECSAENKRKLLGPALFKIRFPLISESDFYEFIVPSGVLTRDEVISVYLHHSHPNAALPELFPLQFPNNERTATKSDDHAPYKAKGKIMLKIEKLSEFARVDGISSRLSAVVYIVGLSWRIWANSEYARLGFFLQCNAGYNDHNWTCLATLRIVSQKEGKKDHTRETSHIFHSGGNDWGFPKFLPFKKLMDPNNGWYDTKNDTVTLKAEVTADKPIGVK</sequence>
<reference evidence="4" key="1">
    <citation type="submission" date="2022-11" db="UniProtKB">
        <authorList>
            <consortium name="WormBaseParasite"/>
        </authorList>
    </citation>
    <scope>IDENTIFICATION</scope>
</reference>
<dbReference type="PANTHER" id="PTHR45774:SF3">
    <property type="entry name" value="BTB (POZ) DOMAIN-CONTAINING 2B-RELATED"/>
    <property type="match status" value="1"/>
</dbReference>
<organism evidence="3 4">
    <name type="scientific">Globodera rostochiensis</name>
    <name type="common">Golden nematode worm</name>
    <name type="synonym">Heterodera rostochiensis</name>
    <dbReference type="NCBI Taxonomy" id="31243"/>
    <lineage>
        <taxon>Eukaryota</taxon>
        <taxon>Metazoa</taxon>
        <taxon>Ecdysozoa</taxon>
        <taxon>Nematoda</taxon>
        <taxon>Chromadorea</taxon>
        <taxon>Rhabditida</taxon>
        <taxon>Tylenchina</taxon>
        <taxon>Tylenchomorpha</taxon>
        <taxon>Tylenchoidea</taxon>
        <taxon>Heteroderidae</taxon>
        <taxon>Heteroderinae</taxon>
        <taxon>Globodera</taxon>
    </lineage>
</organism>
<dbReference type="Proteomes" id="UP000887572">
    <property type="component" value="Unplaced"/>
</dbReference>
<feature type="domain" description="BTB" evidence="1">
    <location>
        <begin position="11"/>
        <end position="88"/>
    </location>
</feature>
<dbReference type="InterPro" id="IPR000210">
    <property type="entry name" value="BTB/POZ_dom"/>
</dbReference>
<proteinExistence type="predicted"/>
<dbReference type="AlphaFoldDB" id="A0A914H7B5"/>
<dbReference type="PROSITE" id="PS50097">
    <property type="entry name" value="BTB"/>
    <property type="match status" value="1"/>
</dbReference>
<dbReference type="InterPro" id="IPR011333">
    <property type="entry name" value="SKP1/BTB/POZ_sf"/>
</dbReference>
<protein>
    <submittedName>
        <fullName evidence="4">BTB domain-containing protein</fullName>
    </submittedName>
</protein>
<dbReference type="Gene3D" id="1.25.40.420">
    <property type="match status" value="1"/>
</dbReference>
<dbReference type="SMART" id="SM00061">
    <property type="entry name" value="MATH"/>
    <property type="match status" value="1"/>
</dbReference>
<keyword evidence="3" id="KW-1185">Reference proteome</keyword>
<evidence type="ECO:0000313" key="3">
    <source>
        <dbReference type="Proteomes" id="UP000887572"/>
    </source>
</evidence>
<dbReference type="Pfam" id="PF00651">
    <property type="entry name" value="BTB"/>
    <property type="match status" value="1"/>
</dbReference>
<accession>A0A914H7B5</accession>
<dbReference type="Pfam" id="PF07707">
    <property type="entry name" value="BACK"/>
    <property type="match status" value="1"/>
</dbReference>
<dbReference type="PROSITE" id="PS50144">
    <property type="entry name" value="MATH"/>
    <property type="match status" value="1"/>
</dbReference>
<dbReference type="InterPro" id="IPR002083">
    <property type="entry name" value="MATH/TRAF_dom"/>
</dbReference>
<dbReference type="SUPFAM" id="SSF49599">
    <property type="entry name" value="TRAF domain-like"/>
    <property type="match status" value="1"/>
</dbReference>
<dbReference type="Pfam" id="PF22486">
    <property type="entry name" value="MATH_2"/>
    <property type="match status" value="1"/>
</dbReference>